<dbReference type="Gene3D" id="3.40.50.410">
    <property type="entry name" value="von Willebrand factor, type A domain"/>
    <property type="match status" value="1"/>
</dbReference>
<reference evidence="1 2" key="1">
    <citation type="submission" date="2023-07" db="EMBL/GenBank/DDBJ databases">
        <title>Sorghum-associated microbial communities from plants grown in Nebraska, USA.</title>
        <authorList>
            <person name="Schachtman D."/>
        </authorList>
    </citation>
    <scope>NUCLEOTIDE SEQUENCE [LARGE SCALE GENOMIC DNA]</scope>
    <source>
        <strain evidence="1 2">BE167</strain>
    </source>
</reference>
<evidence type="ECO:0000313" key="1">
    <source>
        <dbReference type="EMBL" id="MDR7081269.1"/>
    </source>
</evidence>
<protein>
    <submittedName>
        <fullName evidence="1">Nucleoid-associated protein YgaU</fullName>
    </submittedName>
</protein>
<accession>A0ABU1U7U7</accession>
<name>A0ABU1U7U7_9MICC</name>
<evidence type="ECO:0000313" key="2">
    <source>
        <dbReference type="Proteomes" id="UP001252243"/>
    </source>
</evidence>
<dbReference type="RefSeq" id="WP_310050370.1">
    <property type="nucleotide sequence ID" value="NZ_JAVDVQ010000002.1"/>
</dbReference>
<dbReference type="InterPro" id="IPR036465">
    <property type="entry name" value="vWFA_dom_sf"/>
</dbReference>
<sequence>MTDAALTHVYVLLDRSGSMSSIADDTVGGFASFVRDQRSVAGRCRLSLAQFDDSYERVYSAVDIQDVPPLVLQPRGSTALHDAMVRLIGEAGAGLSALPEDKRPGTVLVAVLTDGHENSSQEATRPMVKALVERQQREWGWQFTYLGANQDAVLTAHGLGIRAEDALTYAAGNVDAAFSGQSAKTRRLREARLAGASMVEAAAAAAYTAEERRAAGGGVPPR</sequence>
<proteinExistence type="predicted"/>
<dbReference type="Proteomes" id="UP001252243">
    <property type="component" value="Unassembled WGS sequence"/>
</dbReference>
<keyword evidence="2" id="KW-1185">Reference proteome</keyword>
<dbReference type="EMBL" id="JAVDVQ010000002">
    <property type="protein sequence ID" value="MDR7081269.1"/>
    <property type="molecule type" value="Genomic_DNA"/>
</dbReference>
<dbReference type="SUPFAM" id="SSF53300">
    <property type="entry name" value="vWA-like"/>
    <property type="match status" value="1"/>
</dbReference>
<dbReference type="CDD" id="cd00198">
    <property type="entry name" value="vWFA"/>
    <property type="match status" value="1"/>
</dbReference>
<comment type="caution">
    <text evidence="1">The sequence shown here is derived from an EMBL/GenBank/DDBJ whole genome shotgun (WGS) entry which is preliminary data.</text>
</comment>
<organism evidence="1 2">
    <name type="scientific">Arthrobacter ginsengisoli</name>
    <dbReference type="NCBI Taxonomy" id="1356565"/>
    <lineage>
        <taxon>Bacteria</taxon>
        <taxon>Bacillati</taxon>
        <taxon>Actinomycetota</taxon>
        <taxon>Actinomycetes</taxon>
        <taxon>Micrococcales</taxon>
        <taxon>Micrococcaceae</taxon>
        <taxon>Arthrobacter</taxon>
    </lineage>
</organism>
<gene>
    <name evidence="1" type="ORF">J2X01_000546</name>
</gene>